<proteinExistence type="predicted"/>
<evidence type="ECO:0000313" key="1">
    <source>
        <dbReference type="EMBL" id="KAJ2801001.1"/>
    </source>
</evidence>
<accession>A0ACC1L4D4</accession>
<organism evidence="1 2">
    <name type="scientific">Coemansia helicoidea</name>
    <dbReference type="NCBI Taxonomy" id="1286919"/>
    <lineage>
        <taxon>Eukaryota</taxon>
        <taxon>Fungi</taxon>
        <taxon>Fungi incertae sedis</taxon>
        <taxon>Zoopagomycota</taxon>
        <taxon>Kickxellomycotina</taxon>
        <taxon>Kickxellomycetes</taxon>
        <taxon>Kickxellales</taxon>
        <taxon>Kickxellaceae</taxon>
        <taxon>Coemansia</taxon>
    </lineage>
</organism>
<keyword evidence="2" id="KW-1185">Reference proteome</keyword>
<evidence type="ECO:0000313" key="2">
    <source>
        <dbReference type="Proteomes" id="UP001140087"/>
    </source>
</evidence>
<gene>
    <name evidence="1" type="ORF">H4R21_002961</name>
</gene>
<protein>
    <submittedName>
        <fullName evidence="1">Uncharacterized protein</fullName>
    </submittedName>
</protein>
<reference evidence="1" key="1">
    <citation type="submission" date="2022-07" db="EMBL/GenBank/DDBJ databases">
        <title>Phylogenomic reconstructions and comparative analyses of Kickxellomycotina fungi.</title>
        <authorList>
            <person name="Reynolds N.K."/>
            <person name="Stajich J.E."/>
            <person name="Barry K."/>
            <person name="Grigoriev I.V."/>
            <person name="Crous P."/>
            <person name="Smith M.E."/>
        </authorList>
    </citation>
    <scope>NUCLEOTIDE SEQUENCE</scope>
    <source>
        <strain evidence="1">BCRC 34780</strain>
    </source>
</reference>
<feature type="non-terminal residue" evidence="1">
    <location>
        <position position="1"/>
    </location>
</feature>
<name>A0ACC1L4D4_9FUNG</name>
<comment type="caution">
    <text evidence="1">The sequence shown here is derived from an EMBL/GenBank/DDBJ whole genome shotgun (WGS) entry which is preliminary data.</text>
</comment>
<sequence>DTAKRMLAQRARFDDLQAATKRDRAAVEKEVGDIQECYDALRHQTLEYQDSVIQSLEDLISKFYA</sequence>
<dbReference type="EMBL" id="JANBUN010000850">
    <property type="protein sequence ID" value="KAJ2801001.1"/>
    <property type="molecule type" value="Genomic_DNA"/>
</dbReference>
<dbReference type="Proteomes" id="UP001140087">
    <property type="component" value="Unassembled WGS sequence"/>
</dbReference>